<dbReference type="AlphaFoldDB" id="A0A9D4C374"/>
<reference evidence="1" key="2">
    <citation type="submission" date="2020-11" db="EMBL/GenBank/DDBJ databases">
        <authorList>
            <person name="McCartney M.A."/>
            <person name="Auch B."/>
            <person name="Kono T."/>
            <person name="Mallez S."/>
            <person name="Becker A."/>
            <person name="Gohl D.M."/>
            <person name="Silverstein K.A.T."/>
            <person name="Koren S."/>
            <person name="Bechman K.B."/>
            <person name="Herman A."/>
            <person name="Abrahante J.E."/>
            <person name="Garbe J."/>
        </authorList>
    </citation>
    <scope>NUCLEOTIDE SEQUENCE</scope>
    <source>
        <strain evidence="1">Duluth1</strain>
        <tissue evidence="1">Whole animal</tissue>
    </source>
</reference>
<keyword evidence="2" id="KW-1185">Reference proteome</keyword>
<evidence type="ECO:0000313" key="2">
    <source>
        <dbReference type="Proteomes" id="UP000828390"/>
    </source>
</evidence>
<proteinExistence type="predicted"/>
<organism evidence="1 2">
    <name type="scientific">Dreissena polymorpha</name>
    <name type="common">Zebra mussel</name>
    <name type="synonym">Mytilus polymorpha</name>
    <dbReference type="NCBI Taxonomy" id="45954"/>
    <lineage>
        <taxon>Eukaryota</taxon>
        <taxon>Metazoa</taxon>
        <taxon>Spiralia</taxon>
        <taxon>Lophotrochozoa</taxon>
        <taxon>Mollusca</taxon>
        <taxon>Bivalvia</taxon>
        <taxon>Autobranchia</taxon>
        <taxon>Heteroconchia</taxon>
        <taxon>Euheterodonta</taxon>
        <taxon>Imparidentia</taxon>
        <taxon>Neoheterodontei</taxon>
        <taxon>Myida</taxon>
        <taxon>Dreissenoidea</taxon>
        <taxon>Dreissenidae</taxon>
        <taxon>Dreissena</taxon>
    </lineage>
</organism>
<gene>
    <name evidence="1" type="ORF">DPMN_059240</name>
</gene>
<evidence type="ECO:0000313" key="1">
    <source>
        <dbReference type="EMBL" id="KAH3716517.1"/>
    </source>
</evidence>
<sequence>MALRYKLTEGPQYQMNLQKCLNNQDQDCQNQTFPTQHQARPGPNATKTLLLYRFVTYVMCILVI</sequence>
<protein>
    <submittedName>
        <fullName evidence="1">Uncharacterized protein</fullName>
    </submittedName>
</protein>
<name>A0A9D4C374_DREPO</name>
<dbReference type="Proteomes" id="UP000828390">
    <property type="component" value="Unassembled WGS sequence"/>
</dbReference>
<dbReference type="EMBL" id="JAIWYP010000013">
    <property type="protein sequence ID" value="KAH3716517.1"/>
    <property type="molecule type" value="Genomic_DNA"/>
</dbReference>
<reference evidence="1" key="1">
    <citation type="journal article" date="2019" name="bioRxiv">
        <title>The Genome of the Zebra Mussel, Dreissena polymorpha: A Resource for Invasive Species Research.</title>
        <authorList>
            <person name="McCartney M.A."/>
            <person name="Auch B."/>
            <person name="Kono T."/>
            <person name="Mallez S."/>
            <person name="Zhang Y."/>
            <person name="Obille A."/>
            <person name="Becker A."/>
            <person name="Abrahante J.E."/>
            <person name="Garbe J."/>
            <person name="Badalamenti J.P."/>
            <person name="Herman A."/>
            <person name="Mangelson H."/>
            <person name="Liachko I."/>
            <person name="Sullivan S."/>
            <person name="Sone E.D."/>
            <person name="Koren S."/>
            <person name="Silverstein K.A.T."/>
            <person name="Beckman K.B."/>
            <person name="Gohl D.M."/>
        </authorList>
    </citation>
    <scope>NUCLEOTIDE SEQUENCE</scope>
    <source>
        <strain evidence="1">Duluth1</strain>
        <tissue evidence="1">Whole animal</tissue>
    </source>
</reference>
<accession>A0A9D4C374</accession>
<comment type="caution">
    <text evidence="1">The sequence shown here is derived from an EMBL/GenBank/DDBJ whole genome shotgun (WGS) entry which is preliminary data.</text>
</comment>